<dbReference type="Pfam" id="PF01966">
    <property type="entry name" value="HD"/>
    <property type="match status" value="1"/>
</dbReference>
<keyword evidence="4" id="KW-1185">Reference proteome</keyword>
<name>A0A5Q2MZ74_9FIRM</name>
<organism evidence="3 4">
    <name type="scientific">Heliorestis convoluta</name>
    <dbReference type="NCBI Taxonomy" id="356322"/>
    <lineage>
        <taxon>Bacteria</taxon>
        <taxon>Bacillati</taxon>
        <taxon>Bacillota</taxon>
        <taxon>Clostridia</taxon>
        <taxon>Eubacteriales</taxon>
        <taxon>Heliobacteriaceae</taxon>
        <taxon>Heliorestis</taxon>
    </lineage>
</organism>
<dbReference type="InterPro" id="IPR003607">
    <property type="entry name" value="HD/PDEase_dom"/>
</dbReference>
<dbReference type="InterPro" id="IPR006674">
    <property type="entry name" value="HD_domain"/>
</dbReference>
<dbReference type="SUPFAM" id="SSF109604">
    <property type="entry name" value="HD-domain/PDEase-like"/>
    <property type="match status" value="1"/>
</dbReference>
<dbReference type="AlphaFoldDB" id="A0A5Q2MZ74"/>
<dbReference type="Proteomes" id="UP000366051">
    <property type="component" value="Chromosome"/>
</dbReference>
<dbReference type="EMBL" id="CP045875">
    <property type="protein sequence ID" value="QGG46739.1"/>
    <property type="molecule type" value="Genomic_DNA"/>
</dbReference>
<proteinExistence type="predicted"/>
<gene>
    <name evidence="3" type="primary">yhaM</name>
    <name evidence="3" type="ORF">FTV88_0560</name>
</gene>
<evidence type="ECO:0000313" key="4">
    <source>
        <dbReference type="Proteomes" id="UP000366051"/>
    </source>
</evidence>
<evidence type="ECO:0000259" key="2">
    <source>
        <dbReference type="Pfam" id="PF01966"/>
    </source>
</evidence>
<reference evidence="4" key="1">
    <citation type="submission" date="2019-11" db="EMBL/GenBank/DDBJ databases">
        <title>Genome sequence of Heliorestis convoluta strain HH, an alkaliphilic and minimalistic phototrophic bacterium from a soda lake in Egypt.</title>
        <authorList>
            <person name="Dewey E.D."/>
            <person name="Stokes L.M."/>
            <person name="Burchell B.M."/>
            <person name="Shaffer K.N."/>
            <person name="Huntington A.M."/>
            <person name="Baker J.M."/>
            <person name="Nadendla S."/>
            <person name="Giglio M.G."/>
            <person name="Touchman J.W."/>
            <person name="Blankenship R.E."/>
            <person name="Madigan M.T."/>
            <person name="Sattley W.M."/>
        </authorList>
    </citation>
    <scope>NUCLEOTIDE SEQUENCE [LARGE SCALE GENOMIC DNA]</scope>
    <source>
        <strain evidence="4">HH</strain>
    </source>
</reference>
<feature type="domain" description="HD" evidence="2">
    <location>
        <begin position="105"/>
        <end position="225"/>
    </location>
</feature>
<dbReference type="EC" id="3.1.-.-" evidence="3"/>
<dbReference type="CDD" id="cd00077">
    <property type="entry name" value="HDc"/>
    <property type="match status" value="1"/>
</dbReference>
<sequence length="258" mass="29284">MEKEFLENSILCVKALVKEWSGNKQLSIESIRPVTDLDGQNIRDFIASAPQDSQSMYKILHSYIGQIKDQDIYQITSTIVEKYQDKILYYPAAQKNHHAIHGGWLYHIVTMLGLGEKIVEVYPFLNRDLLYGGIILHDIAKLDEMDANELGIVKDYTVEGHLLGHLVQGVKLVDKIAESIGADPEKSLLLQHMIASHHYKGEWGSPKTPMIPEAEVLHYIDMIDAAMYDMHKALSTTKEGSFSEKVWTLGRKVYRSSQ</sequence>
<dbReference type="PANTHER" id="PTHR37294">
    <property type="entry name" value="3'-5' EXORIBONUCLEASE YHAM"/>
    <property type="match status" value="1"/>
</dbReference>
<protein>
    <submittedName>
        <fullName evidence="3">3'-5' exoribonuclease YhaM</fullName>
        <ecNumber evidence="3">3.1.-.-</ecNumber>
    </submittedName>
</protein>
<dbReference type="PANTHER" id="PTHR37294:SF1">
    <property type="entry name" value="3'-5' EXORIBONUCLEASE YHAM"/>
    <property type="match status" value="1"/>
</dbReference>
<dbReference type="Gene3D" id="1.10.3210.10">
    <property type="entry name" value="Hypothetical protein af1432"/>
    <property type="match status" value="1"/>
</dbReference>
<dbReference type="KEGG" id="hcv:FTV88_0560"/>
<dbReference type="InterPro" id="IPR050798">
    <property type="entry name" value="YhaM_exoribonuc/phosphodiest"/>
</dbReference>
<keyword evidence="1 3" id="KW-0378">Hydrolase</keyword>
<evidence type="ECO:0000313" key="3">
    <source>
        <dbReference type="EMBL" id="QGG46739.1"/>
    </source>
</evidence>
<dbReference type="GO" id="GO:0031125">
    <property type="term" value="P:rRNA 3'-end processing"/>
    <property type="evidence" value="ECO:0007669"/>
    <property type="project" value="TreeGrafter"/>
</dbReference>
<dbReference type="GO" id="GO:0016787">
    <property type="term" value="F:hydrolase activity"/>
    <property type="evidence" value="ECO:0007669"/>
    <property type="project" value="UniProtKB-KW"/>
</dbReference>
<accession>A0A5Q2MZ74</accession>
<evidence type="ECO:0000256" key="1">
    <source>
        <dbReference type="ARBA" id="ARBA00022801"/>
    </source>
</evidence>